<dbReference type="EMBL" id="CZVU01000043">
    <property type="protein sequence ID" value="CUT01980.1"/>
    <property type="molecule type" value="Genomic_DNA"/>
</dbReference>
<dbReference type="Proteomes" id="UP000243065">
    <property type="component" value="Unassembled WGS sequence"/>
</dbReference>
<dbReference type="GO" id="GO:0016740">
    <property type="term" value="F:transferase activity"/>
    <property type="evidence" value="ECO:0007669"/>
    <property type="project" value="UniProtKB-KW"/>
</dbReference>
<gene>
    <name evidence="2" type="ORF">JGI24_01037</name>
</gene>
<dbReference type="Gene3D" id="3.30.460.10">
    <property type="entry name" value="Beta Polymerase, domain 2"/>
    <property type="match status" value="1"/>
</dbReference>
<evidence type="ECO:0000313" key="3">
    <source>
        <dbReference type="Proteomes" id="UP000243065"/>
    </source>
</evidence>
<dbReference type="InterPro" id="IPR041633">
    <property type="entry name" value="Polbeta"/>
</dbReference>
<feature type="domain" description="Polymerase beta nucleotidyltransferase" evidence="1">
    <location>
        <begin position="17"/>
        <end position="109"/>
    </location>
</feature>
<dbReference type="Pfam" id="PF18765">
    <property type="entry name" value="Polbeta"/>
    <property type="match status" value="1"/>
</dbReference>
<protein>
    <submittedName>
        <fullName evidence="2">Nucleotidyltransferase domain-containing protein</fullName>
    </submittedName>
</protein>
<dbReference type="AlphaFoldDB" id="A0A656D2L4"/>
<proteinExistence type="predicted"/>
<name>A0A656D2L4_KRYT1</name>
<organism evidence="2 3">
    <name type="scientific">Kryptobacter tengchongensis</name>
    <dbReference type="NCBI Taxonomy" id="1643429"/>
    <lineage>
        <taxon>Bacteria</taxon>
        <taxon>Pseudomonadati</taxon>
        <taxon>Candidatus Kryptoniota</taxon>
        <taxon>Candidatus Kryptobacter</taxon>
    </lineage>
</organism>
<evidence type="ECO:0000313" key="2">
    <source>
        <dbReference type="EMBL" id="CUT01980.1"/>
    </source>
</evidence>
<reference evidence="2 3" key="1">
    <citation type="submission" date="2015-11" db="EMBL/GenBank/DDBJ databases">
        <authorList>
            <person name="Varghese N."/>
        </authorList>
    </citation>
    <scope>NUCLEOTIDE SEQUENCE [LARGE SCALE GENOMIC DNA]</scope>
    <source>
        <strain evidence="2 3">JGI-24</strain>
    </source>
</reference>
<keyword evidence="2" id="KW-0808">Transferase</keyword>
<evidence type="ECO:0000259" key="1">
    <source>
        <dbReference type="Pfam" id="PF18765"/>
    </source>
</evidence>
<dbReference type="CDD" id="cd05403">
    <property type="entry name" value="NT_KNTase_like"/>
    <property type="match status" value="1"/>
</dbReference>
<dbReference type="InterPro" id="IPR043519">
    <property type="entry name" value="NT_sf"/>
</dbReference>
<dbReference type="SUPFAM" id="SSF81301">
    <property type="entry name" value="Nucleotidyltransferase"/>
    <property type="match status" value="1"/>
</dbReference>
<keyword evidence="3" id="KW-1185">Reference proteome</keyword>
<sequence>MKGFYLKREEILKTVEEISKTAMDLFPEIDEIRIFGSFAKKQETGLSDIDIFVLLSDTGSENPIERCKKYFYFFADNLDIAVDVIVAGENEIESFRNLINESILIVKRTPKTNQNKSA</sequence>
<accession>A0A656D2L4</accession>